<evidence type="ECO:0000313" key="1">
    <source>
        <dbReference type="EMBL" id="VDC28331.1"/>
    </source>
</evidence>
<dbReference type="InterPro" id="IPR032710">
    <property type="entry name" value="NTF2-like_dom_sf"/>
</dbReference>
<accession>A0A3P5X2V4</accession>
<proteinExistence type="predicted"/>
<sequence>MDRFVEFINSADENIGAEIISPSSTFHVPFLPEPLQDLSGYLKIIRILRHAFPDVQWSHH</sequence>
<keyword evidence="2" id="KW-1185">Reference proteome</keyword>
<organism evidence="1 2">
    <name type="scientific">Arthrobacter ulcerisalmonis</name>
    <dbReference type="NCBI Taxonomy" id="2483813"/>
    <lineage>
        <taxon>Bacteria</taxon>
        <taxon>Bacillati</taxon>
        <taxon>Actinomycetota</taxon>
        <taxon>Actinomycetes</taxon>
        <taxon>Micrococcales</taxon>
        <taxon>Micrococcaceae</taxon>
        <taxon>Arthrobacter</taxon>
    </lineage>
</organism>
<protein>
    <submittedName>
        <fullName evidence="1">Uncharacterized protein</fullName>
    </submittedName>
</protein>
<dbReference type="EMBL" id="UXAU01000027">
    <property type="protein sequence ID" value="VDC28331.1"/>
    <property type="molecule type" value="Genomic_DNA"/>
</dbReference>
<dbReference type="Gene3D" id="3.10.450.50">
    <property type="match status" value="1"/>
</dbReference>
<dbReference type="SUPFAM" id="SSF54427">
    <property type="entry name" value="NTF2-like"/>
    <property type="match status" value="1"/>
</dbReference>
<dbReference type="AlphaFoldDB" id="A0A3P5X2V4"/>
<name>A0A3P5X2V4_9MICC</name>
<dbReference type="Proteomes" id="UP000280861">
    <property type="component" value="Unassembled WGS sequence"/>
</dbReference>
<gene>
    <name evidence="1" type="ORF">PSET11_02070</name>
</gene>
<evidence type="ECO:0000313" key="2">
    <source>
        <dbReference type="Proteomes" id="UP000280861"/>
    </source>
</evidence>
<reference evidence="1 2" key="1">
    <citation type="submission" date="2018-11" db="EMBL/GenBank/DDBJ databases">
        <authorList>
            <person name="Criscuolo A."/>
        </authorList>
    </citation>
    <scope>NUCLEOTIDE SEQUENCE [LARGE SCALE GENOMIC DNA]</scope>
    <source>
        <strain evidence="1">AT11b</strain>
    </source>
</reference>